<evidence type="ECO:0000313" key="4">
    <source>
        <dbReference type="EMBL" id="GAK44473.1"/>
    </source>
</evidence>
<dbReference type="PANTHER" id="PTHR42951:SF4">
    <property type="entry name" value="ACYL-COENZYME A THIOESTERASE MBLAC2"/>
    <property type="match status" value="1"/>
</dbReference>
<dbReference type="PANTHER" id="PTHR42951">
    <property type="entry name" value="METALLO-BETA-LACTAMASE DOMAIN-CONTAINING"/>
    <property type="match status" value="1"/>
</dbReference>
<dbReference type="SUPFAM" id="SSF56281">
    <property type="entry name" value="Metallo-hydrolase/oxidoreductase"/>
    <property type="match status" value="1"/>
</dbReference>
<reference evidence="4 5" key="1">
    <citation type="submission" date="2014-07" db="EMBL/GenBank/DDBJ databases">
        <title>Tepidicaulis marinum gen. nov., sp. nov., a novel marine bacterium denitrifying nitrate to nitrous oxide strictly under microaerobic conditions.</title>
        <authorList>
            <person name="Takeuchi M."/>
            <person name="Yamagishi T."/>
            <person name="Kamagata Y."/>
            <person name="Oshima K."/>
            <person name="Hattori M."/>
            <person name="Katayama T."/>
            <person name="Hanada S."/>
            <person name="Tamaki H."/>
            <person name="Marumo K."/>
            <person name="Maeda H."/>
            <person name="Nedachi M."/>
            <person name="Iwasaki W."/>
            <person name="Suwa Y."/>
            <person name="Sakata S."/>
        </authorList>
    </citation>
    <scope>NUCLEOTIDE SEQUENCE [LARGE SCALE GENOMIC DNA]</scope>
    <source>
        <strain evidence="4 5">MA2</strain>
    </source>
</reference>
<keyword evidence="2" id="KW-0732">Signal</keyword>
<feature type="chain" id="PRO_5001754883" evidence="2">
    <location>
        <begin position="36"/>
        <end position="312"/>
    </location>
</feature>
<comment type="similarity">
    <text evidence="1">Belongs to the metallo-beta-lactamase superfamily. Class-B beta-lactamase family.</text>
</comment>
<keyword evidence="5" id="KW-1185">Reference proteome</keyword>
<dbReference type="RefSeq" id="WP_052379214.1">
    <property type="nucleotide sequence ID" value="NZ_BBIO01000003.1"/>
</dbReference>
<dbReference type="EMBL" id="BBIO01000003">
    <property type="protein sequence ID" value="GAK44473.1"/>
    <property type="molecule type" value="Genomic_DNA"/>
</dbReference>
<name>A0A081B8V5_9HYPH</name>
<dbReference type="InterPro" id="IPR036866">
    <property type="entry name" value="RibonucZ/Hydroxyglut_hydro"/>
</dbReference>
<sequence>MSAAGKLFEISRRKLAALLFGFAALAGAGALPAHAQDLPEVETVKLTDTLYMLIGQGGNIGVSAGPDGVYLIDDQFAPMTPAILEAVRAISSGPIRLVVNTHWHGDHTGGNENLGKEGALIFAHENVRSRMEKGQEITAFERPAPPAPKAALPHLTYNDRSAIHLNGEEAQLIHVHGAHTDGDTFIHWPRSNVVHTGDLFFNGFYPVIDAWSGGGIDGVIAALGDVLAKTNEETRFMPGHGALATRTDLIAFREMLKTASASAHGARGKGLSYADWVASKPFAALDAEWGDGFLKAEQFARMVWAGIEKQGE</sequence>
<evidence type="ECO:0000256" key="1">
    <source>
        <dbReference type="ARBA" id="ARBA00005250"/>
    </source>
</evidence>
<dbReference type="AlphaFoldDB" id="A0A081B8V5"/>
<dbReference type="CDD" id="cd16282">
    <property type="entry name" value="metallo-hydrolase-like_MBL-fold"/>
    <property type="match status" value="1"/>
</dbReference>
<dbReference type="Proteomes" id="UP000028702">
    <property type="component" value="Unassembled WGS sequence"/>
</dbReference>
<evidence type="ECO:0000256" key="2">
    <source>
        <dbReference type="SAM" id="SignalP"/>
    </source>
</evidence>
<dbReference type="InterPro" id="IPR001279">
    <property type="entry name" value="Metallo-B-lactamas"/>
</dbReference>
<dbReference type="SMART" id="SM00849">
    <property type="entry name" value="Lactamase_B"/>
    <property type="match status" value="1"/>
</dbReference>
<evidence type="ECO:0000313" key="5">
    <source>
        <dbReference type="Proteomes" id="UP000028702"/>
    </source>
</evidence>
<comment type="caution">
    <text evidence="4">The sequence shown here is derived from an EMBL/GenBank/DDBJ whole genome shotgun (WGS) entry which is preliminary data.</text>
</comment>
<gene>
    <name evidence="4" type="ORF">M2A_0972</name>
</gene>
<evidence type="ECO:0000259" key="3">
    <source>
        <dbReference type="SMART" id="SM00849"/>
    </source>
</evidence>
<feature type="domain" description="Metallo-beta-lactamase" evidence="3">
    <location>
        <begin position="57"/>
        <end position="240"/>
    </location>
</feature>
<accession>A0A081B8V5</accession>
<dbReference type="Gene3D" id="3.60.15.10">
    <property type="entry name" value="Ribonuclease Z/Hydroxyacylglutathione hydrolase-like"/>
    <property type="match status" value="1"/>
</dbReference>
<protein>
    <submittedName>
        <fullName evidence="4">Beta-lactamase domain-containing protein</fullName>
    </submittedName>
</protein>
<feature type="signal peptide" evidence="2">
    <location>
        <begin position="1"/>
        <end position="35"/>
    </location>
</feature>
<dbReference type="STRING" id="1333998.M2A_0972"/>
<proteinExistence type="inferred from homology"/>
<dbReference type="InterPro" id="IPR050855">
    <property type="entry name" value="NDM-1-like"/>
</dbReference>
<organism evidence="4 5">
    <name type="scientific">Tepidicaulis marinus</name>
    <dbReference type="NCBI Taxonomy" id="1333998"/>
    <lineage>
        <taxon>Bacteria</taxon>
        <taxon>Pseudomonadati</taxon>
        <taxon>Pseudomonadota</taxon>
        <taxon>Alphaproteobacteria</taxon>
        <taxon>Hyphomicrobiales</taxon>
        <taxon>Parvibaculaceae</taxon>
        <taxon>Tepidicaulis</taxon>
    </lineage>
</organism>
<dbReference type="GO" id="GO:0017001">
    <property type="term" value="P:antibiotic catabolic process"/>
    <property type="evidence" value="ECO:0007669"/>
    <property type="project" value="UniProtKB-ARBA"/>
</dbReference>
<dbReference type="eggNOG" id="COG0491">
    <property type="taxonomic scope" value="Bacteria"/>
</dbReference>
<dbReference type="Pfam" id="PF00753">
    <property type="entry name" value="Lactamase_B"/>
    <property type="match status" value="1"/>
</dbReference>